<dbReference type="GO" id="GO:0005524">
    <property type="term" value="F:ATP binding"/>
    <property type="evidence" value="ECO:0007669"/>
    <property type="project" value="UniProtKB-KW"/>
</dbReference>
<dbReference type="InterPro" id="IPR027417">
    <property type="entry name" value="P-loop_NTPase"/>
</dbReference>
<keyword evidence="1" id="KW-0233">DNA recombination</keyword>
<dbReference type="Proteomes" id="UP000515211">
    <property type="component" value="Chromosome 6"/>
</dbReference>
<dbReference type="GO" id="GO:0000723">
    <property type="term" value="P:telomere maintenance"/>
    <property type="evidence" value="ECO:0007669"/>
    <property type="project" value="InterPro"/>
</dbReference>
<evidence type="ECO:0000256" key="2">
    <source>
        <dbReference type="SAM" id="MobiDB-lite"/>
    </source>
</evidence>
<feature type="domain" description="Helitron helicase-like" evidence="4">
    <location>
        <begin position="553"/>
        <end position="735"/>
    </location>
</feature>
<evidence type="ECO:0000259" key="4">
    <source>
        <dbReference type="Pfam" id="PF14214"/>
    </source>
</evidence>
<keyword evidence="1" id="KW-0067">ATP-binding</keyword>
<proteinExistence type="inferred from homology"/>
<keyword evidence="1" id="KW-0378">Hydrolase</keyword>
<protein>
    <recommendedName>
        <fullName evidence="1">ATP-dependent DNA helicase</fullName>
        <ecNumber evidence="1">5.6.2.3</ecNumber>
    </recommendedName>
</protein>
<evidence type="ECO:0000313" key="7">
    <source>
        <dbReference type="RefSeq" id="XP_052119105.1"/>
    </source>
</evidence>
<dbReference type="KEGG" id="adu:110273073"/>
<dbReference type="InterPro" id="IPR025476">
    <property type="entry name" value="Helitron_helicase-like"/>
</dbReference>
<keyword evidence="6" id="KW-1185">Reference proteome</keyword>
<organism evidence="6 7">
    <name type="scientific">Arachis duranensis</name>
    <name type="common">Wild peanut</name>
    <dbReference type="NCBI Taxonomy" id="130453"/>
    <lineage>
        <taxon>Eukaryota</taxon>
        <taxon>Viridiplantae</taxon>
        <taxon>Streptophyta</taxon>
        <taxon>Embryophyta</taxon>
        <taxon>Tracheophyta</taxon>
        <taxon>Spermatophyta</taxon>
        <taxon>Magnoliopsida</taxon>
        <taxon>eudicotyledons</taxon>
        <taxon>Gunneridae</taxon>
        <taxon>Pentapetalae</taxon>
        <taxon>rosids</taxon>
        <taxon>fabids</taxon>
        <taxon>Fabales</taxon>
        <taxon>Fabaceae</taxon>
        <taxon>Papilionoideae</taxon>
        <taxon>50 kb inversion clade</taxon>
        <taxon>dalbergioids sensu lato</taxon>
        <taxon>Dalbergieae</taxon>
        <taxon>Pterocarpus clade</taxon>
        <taxon>Arachis</taxon>
    </lineage>
</organism>
<keyword evidence="1" id="KW-0227">DNA damage</keyword>
<comment type="cofactor">
    <cofactor evidence="1">
        <name>Mg(2+)</name>
        <dbReference type="ChEBI" id="CHEBI:18420"/>
    </cofactor>
</comment>
<dbReference type="GeneID" id="110273073"/>
<dbReference type="CDD" id="cd18809">
    <property type="entry name" value="SF1_C_RecD"/>
    <property type="match status" value="1"/>
</dbReference>
<dbReference type="GO" id="GO:0016787">
    <property type="term" value="F:hydrolase activity"/>
    <property type="evidence" value="ECO:0007669"/>
    <property type="project" value="UniProtKB-KW"/>
</dbReference>
<dbReference type="Pfam" id="PF21530">
    <property type="entry name" value="Pif1_2B_dom"/>
    <property type="match status" value="1"/>
</dbReference>
<dbReference type="Pfam" id="PF05970">
    <property type="entry name" value="PIF1"/>
    <property type="match status" value="1"/>
</dbReference>
<dbReference type="InterPro" id="IPR049163">
    <property type="entry name" value="Pif1-like_2B_dom"/>
</dbReference>
<feature type="domain" description="DNA helicase Pif1-like DEAD-box helicase" evidence="3">
    <location>
        <begin position="1205"/>
        <end position="1323"/>
    </location>
</feature>
<dbReference type="InterPro" id="IPR010285">
    <property type="entry name" value="DNA_helicase_pif1-like_DEAD"/>
</dbReference>
<keyword evidence="1" id="KW-0347">Helicase</keyword>
<feature type="compositionally biased region" description="Polar residues" evidence="2">
    <location>
        <begin position="29"/>
        <end position="44"/>
    </location>
</feature>
<comment type="similarity">
    <text evidence="1">Belongs to the helicase family.</text>
</comment>
<dbReference type="EC" id="5.6.2.3" evidence="1"/>
<evidence type="ECO:0000259" key="3">
    <source>
        <dbReference type="Pfam" id="PF05970"/>
    </source>
</evidence>
<dbReference type="RefSeq" id="XP_052119105.1">
    <property type="nucleotide sequence ID" value="XM_052263145.1"/>
</dbReference>
<dbReference type="GO" id="GO:0043139">
    <property type="term" value="F:5'-3' DNA helicase activity"/>
    <property type="evidence" value="ECO:0007669"/>
    <property type="project" value="UniProtKB-EC"/>
</dbReference>
<comment type="catalytic activity">
    <reaction evidence="1">
        <text>ATP + H2O = ADP + phosphate + H(+)</text>
        <dbReference type="Rhea" id="RHEA:13065"/>
        <dbReference type="ChEBI" id="CHEBI:15377"/>
        <dbReference type="ChEBI" id="CHEBI:15378"/>
        <dbReference type="ChEBI" id="CHEBI:30616"/>
        <dbReference type="ChEBI" id="CHEBI:43474"/>
        <dbReference type="ChEBI" id="CHEBI:456216"/>
        <dbReference type="EC" id="5.6.2.3"/>
    </reaction>
</comment>
<sequence length="1561" mass="178611">MDYNEYMLSPKLARLRRRLILNDQKRQRQQPSLEQDTTTGLSRTTILPLKRNSAMLMRESSSSQQSATSIDLSSLTNLVDRPQLHGTRNDFTKVATKLMIPALEGFRKYIAITQMVVWKTFPRSIIPTIDHPLKLTSGLLTGSNGGHNDSIFFSIRGICIAYRLSEIHYATNETFLLHSRSYICITASQNATNQVRSHVCEKSNANHTNKRSTVSITENSHVVVSKVNRHSPYYDATELHHHIHGNVQNVSLSQATHLPYEAPETLATIDCTQNINYLMTGDQATHVFDDISLDSDFMEHYYSHLDEDAWDAGDPVRHCLYCNASMWEGERLSKSRRNIILKFGLCCMDGKVELPILKMVPQTLQDLHSMNNDRASLIPSYNNRPRFAQLYIYNTENEVQNRVTAVSSTEALNIVDYQIVNDLKEMLDVHNPLTKTFRFARDRFAEGSNPKIKLKLIRKRDKDGRVYNLPTMSEVAILVVGDIDDSILERDIIVQFMSNKLQRIDVLHPLYLALQYPLLFPYGEDGFRVGIQASVRYGLDANKKRKTISMREFFAYRIQMRCNESLILLQSRRLFQQFSVDAYTMIEAERLSFIRHNQPKLRVDKYNALHESLVRGEANAVSTGQRIILPSSFTGGPRYMFNNCKDAFAICKYAGYPSYFITITCNPEWDEIKRLLKDTGFKVEDRPDIVSRIFNIKLSQLIADFKQGKFFGKISGYVCTVEFQKHGLPHAHILLFMHPLFKPKTPEDIDKHISAEIPNKHSRAKLYAAVEKFMVHGFPKYRRRDNGRTIMKKNIVLDNSYIVPYNRPLLLKYCCHINVEHTCQTSAIKYLFKYVHKGNDRVTASFYQSNEEGQLEKVIDEIRNYYDCRYISACEAVWRIFGYDIQQKEPSVIRLPFHLPDEHPVVFRDYENIVDVIDRVNGKPTKLLAWMLANRLFPFGCTLTYSQFPNKFVWKEDISLWMPRKQGFSIGRLTHVPRGSGEDYYLRLLLNIQKGCVSFVDIRTVAGVVYNTFKEACYALGLLQDDKEFVDAILEAGNWASANYIRDLFVVLLLSNNMGRHENVWQQCYHVLSDDILYFQRKSMQSVDLQLSEDQIMNLTLSKIEEKLQANGRSLREFDGMPFPKFGTIEGLDDRLIMDELNFDVDVLRNQWLFFVYGYGGTGKTFLYNTLSAAIRSKGKIVLNVASSGIASLLLQNGRTAHSRAKLIIWDEAPMLNKLCYEALDRCLRDIVRFEPYYNPERPLGKVVVLGGDFRQILPVIPMGSRQDIVQAAINSSYLWQHCNVLRLTMNMPLIVRASYMSLSDVSQFASWLLDIGDGIAGDSTDGESIVVIPDEIIIQDFDQLVDFVYPNLLVNINNTSFFKDRSILAPTLEVVNDILCLEEGNMESELDTLTPDVLNAINCSGLPPHELTLKVGLPVMQLRNIDQSNGLCNGTRLQVRKLGNHVIECITLTGGKIGHVVLIPRMNMIPNNQALPSRFQRRQFPIIVSFAMTINKSQGQTLSTVGLYLSRPEFTHGQLYVTLSRVTSKSGLRVLIQNTKSLSSNSTINVVYREVFQNIS</sequence>
<gene>
    <name evidence="7" type="primary">LOC110273073</name>
</gene>
<dbReference type="Pfam" id="PF14214">
    <property type="entry name" value="Helitron_like_N"/>
    <property type="match status" value="1"/>
</dbReference>
<dbReference type="SUPFAM" id="SSF52540">
    <property type="entry name" value="P-loop containing nucleoside triphosphate hydrolases"/>
    <property type="match status" value="2"/>
</dbReference>
<evidence type="ECO:0000256" key="1">
    <source>
        <dbReference type="RuleBase" id="RU363044"/>
    </source>
</evidence>
<reference evidence="6" key="1">
    <citation type="journal article" date="2016" name="Nat. Genet.">
        <title>The genome sequences of Arachis duranensis and Arachis ipaensis, the diploid ancestors of cultivated peanut.</title>
        <authorList>
            <person name="Bertioli D.J."/>
            <person name="Cannon S.B."/>
            <person name="Froenicke L."/>
            <person name="Huang G."/>
            <person name="Farmer A.D."/>
            <person name="Cannon E.K."/>
            <person name="Liu X."/>
            <person name="Gao D."/>
            <person name="Clevenger J."/>
            <person name="Dash S."/>
            <person name="Ren L."/>
            <person name="Moretzsohn M.C."/>
            <person name="Shirasawa K."/>
            <person name="Huang W."/>
            <person name="Vidigal B."/>
            <person name="Abernathy B."/>
            <person name="Chu Y."/>
            <person name="Niederhuth C.E."/>
            <person name="Umale P."/>
            <person name="Araujo A.C."/>
            <person name="Kozik A."/>
            <person name="Kim K.D."/>
            <person name="Burow M.D."/>
            <person name="Varshney R.K."/>
            <person name="Wang X."/>
            <person name="Zhang X."/>
            <person name="Barkley N."/>
            <person name="Guimaraes P.M."/>
            <person name="Isobe S."/>
            <person name="Guo B."/>
            <person name="Liao B."/>
            <person name="Stalker H.T."/>
            <person name="Schmitz R.J."/>
            <person name="Scheffler B.E."/>
            <person name="Leal-Bertioli S.C."/>
            <person name="Xun X."/>
            <person name="Jackson S.A."/>
            <person name="Michelmore R."/>
            <person name="Ozias-Akins P."/>
        </authorList>
    </citation>
    <scope>NUCLEOTIDE SEQUENCE [LARGE SCALE GENOMIC DNA]</scope>
    <source>
        <strain evidence="6">cv. V14167</strain>
    </source>
</reference>
<evidence type="ECO:0000313" key="6">
    <source>
        <dbReference type="Proteomes" id="UP000515211"/>
    </source>
</evidence>
<dbReference type="GO" id="GO:0006310">
    <property type="term" value="P:DNA recombination"/>
    <property type="evidence" value="ECO:0007669"/>
    <property type="project" value="UniProtKB-KW"/>
</dbReference>
<feature type="region of interest" description="Disordered" evidence="2">
    <location>
        <begin position="23"/>
        <end position="44"/>
    </location>
</feature>
<name>A0A9C6WV10_ARADU</name>
<dbReference type="GO" id="GO:0006281">
    <property type="term" value="P:DNA repair"/>
    <property type="evidence" value="ECO:0007669"/>
    <property type="project" value="UniProtKB-KW"/>
</dbReference>
<dbReference type="Gene3D" id="3.40.50.300">
    <property type="entry name" value="P-loop containing nucleotide triphosphate hydrolases"/>
    <property type="match status" value="1"/>
</dbReference>
<feature type="domain" description="DNA helicase Pif1-like 2B" evidence="5">
    <location>
        <begin position="1398"/>
        <end position="1443"/>
    </location>
</feature>
<reference evidence="7" key="2">
    <citation type="submission" date="2025-08" db="UniProtKB">
        <authorList>
            <consortium name="RefSeq"/>
        </authorList>
    </citation>
    <scope>IDENTIFICATION</scope>
    <source>
        <tissue evidence="7">Whole plant</tissue>
    </source>
</reference>
<keyword evidence="1" id="KW-0547">Nucleotide-binding</keyword>
<dbReference type="PANTHER" id="PTHR10492">
    <property type="match status" value="1"/>
</dbReference>
<accession>A0A9C6WV10</accession>
<dbReference type="PANTHER" id="PTHR10492:SF74">
    <property type="entry name" value="ATP-DEPENDENT DNA HELICASE"/>
    <property type="match status" value="1"/>
</dbReference>
<keyword evidence="1" id="KW-0234">DNA repair</keyword>
<evidence type="ECO:0000259" key="5">
    <source>
        <dbReference type="Pfam" id="PF21530"/>
    </source>
</evidence>